<evidence type="ECO:0000313" key="3">
    <source>
        <dbReference type="EMBL" id="CAD7091677.1"/>
    </source>
</evidence>
<dbReference type="AlphaFoldDB" id="A0A7R8V435"/>
<organism evidence="3 4">
    <name type="scientific">Hermetia illucens</name>
    <name type="common">Black soldier fly</name>
    <dbReference type="NCBI Taxonomy" id="343691"/>
    <lineage>
        <taxon>Eukaryota</taxon>
        <taxon>Metazoa</taxon>
        <taxon>Ecdysozoa</taxon>
        <taxon>Arthropoda</taxon>
        <taxon>Hexapoda</taxon>
        <taxon>Insecta</taxon>
        <taxon>Pterygota</taxon>
        <taxon>Neoptera</taxon>
        <taxon>Endopterygota</taxon>
        <taxon>Diptera</taxon>
        <taxon>Brachycera</taxon>
        <taxon>Stratiomyomorpha</taxon>
        <taxon>Stratiomyidae</taxon>
        <taxon>Hermetiinae</taxon>
        <taxon>Hermetia</taxon>
    </lineage>
</organism>
<gene>
    <name evidence="3" type="ORF">HERILL_LOCUS14088</name>
</gene>
<name>A0A7R8V435_HERIL</name>
<keyword evidence="4" id="KW-1185">Reference proteome</keyword>
<dbReference type="Proteomes" id="UP000594454">
    <property type="component" value="Chromosome 5"/>
</dbReference>
<keyword evidence="1" id="KW-0175">Coiled coil</keyword>
<reference evidence="3 4" key="1">
    <citation type="submission" date="2020-11" db="EMBL/GenBank/DDBJ databases">
        <authorList>
            <person name="Wallbank WR R."/>
            <person name="Pardo Diaz C."/>
            <person name="Kozak K."/>
            <person name="Martin S."/>
            <person name="Jiggins C."/>
            <person name="Moest M."/>
            <person name="Warren A I."/>
            <person name="Generalovic N T."/>
            <person name="Byers J.R.P. K."/>
            <person name="Montejo-Kovacevich G."/>
            <person name="Yen C E."/>
        </authorList>
    </citation>
    <scope>NUCLEOTIDE SEQUENCE [LARGE SCALE GENOMIC DNA]</scope>
</reference>
<feature type="compositionally biased region" description="Low complexity" evidence="2">
    <location>
        <begin position="150"/>
        <end position="170"/>
    </location>
</feature>
<dbReference type="InParanoid" id="A0A7R8V435"/>
<dbReference type="EMBL" id="LR899013">
    <property type="protein sequence ID" value="CAD7091677.1"/>
    <property type="molecule type" value="Genomic_DNA"/>
</dbReference>
<feature type="region of interest" description="Disordered" evidence="2">
    <location>
        <begin position="145"/>
        <end position="170"/>
    </location>
</feature>
<protein>
    <submittedName>
        <fullName evidence="3">Uncharacterized protein</fullName>
    </submittedName>
</protein>
<feature type="coiled-coil region" evidence="1">
    <location>
        <begin position="286"/>
        <end position="313"/>
    </location>
</feature>
<evidence type="ECO:0000256" key="1">
    <source>
        <dbReference type="SAM" id="Coils"/>
    </source>
</evidence>
<evidence type="ECO:0000313" key="4">
    <source>
        <dbReference type="Proteomes" id="UP000594454"/>
    </source>
</evidence>
<evidence type="ECO:0000256" key="2">
    <source>
        <dbReference type="SAM" id="MobiDB-lite"/>
    </source>
</evidence>
<dbReference type="OrthoDB" id="6049566at2759"/>
<sequence>MFATKSNNLYRDQCEHLTSTYHPNGMLDRDQRTAKSLSAFSKMASETYSVQKCSQSKNKCCYTLHNSNVNAIKPCKQHRRQQNESVLFIYNFSNNNVNSSSPGQSDSCRASNNKIAFYQLPSPTGPSRPCLASSGQVSVADCTNERPQLPSAEPSNKSKPSASSHSPSSCYKSKKLNSLLICICFWLLILQKARAMPVTRTCEEYKEAIRAVIDQAKMSYHVNYGILEDFTQKYFRQTHTAVNETWHHKKFDSLKPATHTARQKEPDSYMKTDSGSLKHLMDGFTKKMVSEELQQLHEQLQILESAFQFVSEESNKVDEYDPAIYDSHLGYVRMLKEELGDSMDKLEIPKVDFAAPNLNDNCSKEVRDFILMREHLTVLRYLLDAFEILHSACPVDSC</sequence>
<proteinExistence type="predicted"/>
<accession>A0A7R8V435</accession>